<evidence type="ECO:0000313" key="1">
    <source>
        <dbReference type="EMBL" id="MBB6172743.1"/>
    </source>
</evidence>
<dbReference type="Proteomes" id="UP000546642">
    <property type="component" value="Unassembled WGS sequence"/>
</dbReference>
<protein>
    <submittedName>
        <fullName evidence="1">DnaJ-class molecular chaperone</fullName>
    </submittedName>
</protein>
<proteinExistence type="predicted"/>
<comment type="caution">
    <text evidence="1">The sequence shown here is derived from an EMBL/GenBank/DDBJ whole genome shotgun (WGS) entry which is preliminary data.</text>
</comment>
<dbReference type="EMBL" id="JACHDS010000001">
    <property type="protein sequence ID" value="MBB6172743.1"/>
    <property type="molecule type" value="Genomic_DNA"/>
</dbReference>
<dbReference type="AlphaFoldDB" id="A0A7X0D5Y0"/>
<gene>
    <name evidence="1" type="ORF">HNR23_002803</name>
</gene>
<reference evidence="1 2" key="1">
    <citation type="submission" date="2020-08" db="EMBL/GenBank/DDBJ databases">
        <title>Sequencing the genomes of 1000 actinobacteria strains.</title>
        <authorList>
            <person name="Klenk H.-P."/>
        </authorList>
    </citation>
    <scope>NUCLEOTIDE SEQUENCE [LARGE SCALE GENOMIC DNA]</scope>
    <source>
        <strain evidence="1 2">DSM 46659</strain>
    </source>
</reference>
<dbReference type="SUPFAM" id="SSF57938">
    <property type="entry name" value="DnaJ/Hsp40 cysteine-rich domain"/>
    <property type="match status" value="1"/>
</dbReference>
<evidence type="ECO:0000313" key="2">
    <source>
        <dbReference type="Proteomes" id="UP000546642"/>
    </source>
</evidence>
<dbReference type="InterPro" id="IPR036410">
    <property type="entry name" value="HSP_DnaJ_Cys-rich_dom_sf"/>
</dbReference>
<organism evidence="1 2">
    <name type="scientific">Nocardiopsis mwathae</name>
    <dbReference type="NCBI Taxonomy" id="1472723"/>
    <lineage>
        <taxon>Bacteria</taxon>
        <taxon>Bacillati</taxon>
        <taxon>Actinomycetota</taxon>
        <taxon>Actinomycetes</taxon>
        <taxon>Streptosporangiales</taxon>
        <taxon>Nocardiopsidaceae</taxon>
        <taxon>Nocardiopsis</taxon>
    </lineage>
</organism>
<name>A0A7X0D5Y0_9ACTN</name>
<accession>A0A7X0D5Y0</accession>
<keyword evidence="2" id="KW-1185">Reference proteome</keyword>
<dbReference type="Gene3D" id="6.20.20.10">
    <property type="match status" value="1"/>
</dbReference>
<sequence>MARPCPRCGGSGNSPDGSGKCYFCKGNGETLRAPAPAS</sequence>